<dbReference type="RefSeq" id="WP_199110721.1">
    <property type="nucleotide sequence ID" value="NZ_JAHWXQ010000004.1"/>
</dbReference>
<dbReference type="SUPFAM" id="SSF55103">
    <property type="entry name" value="FAD-linked oxidases, C-terminal domain"/>
    <property type="match status" value="1"/>
</dbReference>
<evidence type="ECO:0000256" key="3">
    <source>
        <dbReference type="ARBA" id="ARBA00022827"/>
    </source>
</evidence>
<name>A0ABS6XE34_9BACT</name>
<gene>
    <name evidence="6" type="ORF">KYK27_14140</name>
</gene>
<accession>A0ABS6XE34</accession>
<organism evidence="6 7">
    <name type="scientific">Pontibacter populi</name>
    <dbReference type="NCBI Taxonomy" id="890055"/>
    <lineage>
        <taxon>Bacteria</taxon>
        <taxon>Pseudomonadati</taxon>
        <taxon>Bacteroidota</taxon>
        <taxon>Cytophagia</taxon>
        <taxon>Cytophagales</taxon>
        <taxon>Hymenobacteraceae</taxon>
        <taxon>Pontibacter</taxon>
    </lineage>
</organism>
<dbReference type="EMBL" id="JAHWXQ010000004">
    <property type="protein sequence ID" value="MBW3366199.1"/>
    <property type="molecule type" value="Genomic_DNA"/>
</dbReference>
<dbReference type="Gene3D" id="3.30.465.10">
    <property type="match status" value="1"/>
</dbReference>
<dbReference type="SUPFAM" id="SSF56176">
    <property type="entry name" value="FAD-binding/transporter-associated domain-like"/>
    <property type="match status" value="1"/>
</dbReference>
<dbReference type="InterPro" id="IPR051914">
    <property type="entry name" value="FAD-linked_OxidoTrans_Type4"/>
</dbReference>
<dbReference type="Gene3D" id="3.30.70.2190">
    <property type="match status" value="1"/>
</dbReference>
<protein>
    <submittedName>
        <fullName evidence="6">FAD-binding protein</fullName>
    </submittedName>
</protein>
<dbReference type="Proteomes" id="UP000774935">
    <property type="component" value="Unassembled WGS sequence"/>
</dbReference>
<reference evidence="6 7" key="1">
    <citation type="submission" date="2021-07" db="EMBL/GenBank/DDBJ databases">
        <authorList>
            <person name="Kim M.K."/>
        </authorList>
    </citation>
    <scope>NUCLEOTIDE SEQUENCE [LARGE SCALE GENOMIC DNA]</scope>
    <source>
        <strain evidence="6 7">HLY7-15</strain>
    </source>
</reference>
<keyword evidence="4" id="KW-0560">Oxidoreductase</keyword>
<dbReference type="InterPro" id="IPR016166">
    <property type="entry name" value="FAD-bd_PCMH"/>
</dbReference>
<dbReference type="InterPro" id="IPR016171">
    <property type="entry name" value="Vanillyl_alc_oxidase_C-sub2"/>
</dbReference>
<dbReference type="InterPro" id="IPR016169">
    <property type="entry name" value="FAD-bd_PCMH_sub2"/>
</dbReference>
<dbReference type="InterPro" id="IPR016167">
    <property type="entry name" value="FAD-bd_PCMH_sub1"/>
</dbReference>
<dbReference type="InterPro" id="IPR006094">
    <property type="entry name" value="Oxid_FAD_bind_N"/>
</dbReference>
<keyword evidence="7" id="KW-1185">Reference proteome</keyword>
<sequence length="468" mass="51638">MKFNTVTPEAVEVFATIVGDANVILPASADDMLRYTHDETEDLRYIPEVVLKPANAAEISLIMQYCNKNMLPVTPRGAGTGLSGGALAVHQGVIVSTERLNKIVTIDERNLQAIVEPGVITQVFQEAVIAKGLYYPPDPSSRGSCFLGGNLSESSGGPRAVKYGVTKDYVLNVEVVLPTGEITWTGANVLKNATGYNLTQLMVGSEGTLGIITKIVFKLIPYPPQNIVMLVPFRNEEQACEAVSKLFMAGIVPSALEFMERDAIKWSGRYLGIEVNLPEDIQAHLLIELDGNDMDQLFKEAEQVYQVLEQFDIDEILVADTEKQKEDLWRLRRNVAHAVKANSVYKEEDTVVPRAELPKLLHGVKEIGARYNFKSVCYGHAGDGNLHVNIIKGEMTDEDWQHKLPEGIKEIFRLCVKLGGTISGEHGIGLVQRPYIDIALNEVQLRLMQGIKQLFDPNGILNPGKIFA</sequence>
<evidence type="ECO:0000256" key="4">
    <source>
        <dbReference type="ARBA" id="ARBA00023002"/>
    </source>
</evidence>
<evidence type="ECO:0000259" key="5">
    <source>
        <dbReference type="PROSITE" id="PS51387"/>
    </source>
</evidence>
<dbReference type="Pfam" id="PF02913">
    <property type="entry name" value="FAD-oxidase_C"/>
    <property type="match status" value="1"/>
</dbReference>
<comment type="cofactor">
    <cofactor evidence="1">
        <name>FAD</name>
        <dbReference type="ChEBI" id="CHEBI:57692"/>
    </cofactor>
</comment>
<evidence type="ECO:0000313" key="6">
    <source>
        <dbReference type="EMBL" id="MBW3366199.1"/>
    </source>
</evidence>
<dbReference type="PROSITE" id="PS51387">
    <property type="entry name" value="FAD_PCMH"/>
    <property type="match status" value="1"/>
</dbReference>
<comment type="caution">
    <text evidence="6">The sequence shown here is derived from an EMBL/GenBank/DDBJ whole genome shotgun (WGS) entry which is preliminary data.</text>
</comment>
<dbReference type="PANTHER" id="PTHR42934">
    <property type="entry name" value="GLYCOLATE OXIDASE SUBUNIT GLCD"/>
    <property type="match status" value="1"/>
</dbReference>
<evidence type="ECO:0000313" key="7">
    <source>
        <dbReference type="Proteomes" id="UP000774935"/>
    </source>
</evidence>
<evidence type="ECO:0000256" key="2">
    <source>
        <dbReference type="ARBA" id="ARBA00022630"/>
    </source>
</evidence>
<dbReference type="Gene3D" id="3.30.70.2740">
    <property type="match status" value="1"/>
</dbReference>
<dbReference type="PANTHER" id="PTHR42934:SF2">
    <property type="entry name" value="GLYCOLATE OXIDASE SUBUNIT GLCD"/>
    <property type="match status" value="1"/>
</dbReference>
<dbReference type="InterPro" id="IPR004113">
    <property type="entry name" value="FAD-bd_oxidored_4_C"/>
</dbReference>
<dbReference type="InterPro" id="IPR016164">
    <property type="entry name" value="FAD-linked_Oxase-like_C"/>
</dbReference>
<proteinExistence type="predicted"/>
<keyword evidence="3" id="KW-0274">FAD</keyword>
<evidence type="ECO:0000256" key="1">
    <source>
        <dbReference type="ARBA" id="ARBA00001974"/>
    </source>
</evidence>
<feature type="domain" description="FAD-binding PCMH-type" evidence="5">
    <location>
        <begin position="43"/>
        <end position="222"/>
    </location>
</feature>
<dbReference type="Gene3D" id="1.10.45.10">
    <property type="entry name" value="Vanillyl-alcohol Oxidase, Chain A, domain 4"/>
    <property type="match status" value="1"/>
</dbReference>
<dbReference type="Gene3D" id="3.30.43.10">
    <property type="entry name" value="Uridine Diphospho-n-acetylenolpyruvylglucosamine Reductase, domain 2"/>
    <property type="match status" value="1"/>
</dbReference>
<keyword evidence="2" id="KW-0285">Flavoprotein</keyword>
<dbReference type="InterPro" id="IPR036318">
    <property type="entry name" value="FAD-bd_PCMH-like_sf"/>
</dbReference>
<dbReference type="Pfam" id="PF01565">
    <property type="entry name" value="FAD_binding_4"/>
    <property type="match status" value="1"/>
</dbReference>